<proteinExistence type="inferred from homology"/>
<keyword evidence="4" id="KW-0131">Cell cycle</keyword>
<name>A0A8S4N0W1_OWEFU</name>
<evidence type="ECO:0000256" key="1">
    <source>
        <dbReference type="ARBA" id="ARBA00008742"/>
    </source>
</evidence>
<feature type="compositionally biased region" description="Low complexity" evidence="5">
    <location>
        <begin position="174"/>
        <end position="184"/>
    </location>
</feature>
<dbReference type="InterPro" id="IPR036915">
    <property type="entry name" value="Cyclin-like_sf"/>
</dbReference>
<dbReference type="AlphaFoldDB" id="A0A8S4N0W1"/>
<feature type="region of interest" description="Disordered" evidence="5">
    <location>
        <begin position="147"/>
        <end position="187"/>
    </location>
</feature>
<gene>
    <name evidence="6" type="ORF">OFUS_LOCUS1856</name>
</gene>
<dbReference type="GO" id="GO:0051726">
    <property type="term" value="P:regulation of cell cycle"/>
    <property type="evidence" value="ECO:0007669"/>
    <property type="project" value="InterPro"/>
</dbReference>
<dbReference type="PANTHER" id="PTHR22896">
    <property type="entry name" value="CDK5 AND ABL1 ENZYME SUBSTRATE 1"/>
    <property type="match status" value="1"/>
</dbReference>
<dbReference type="GO" id="GO:0005829">
    <property type="term" value="C:cytosol"/>
    <property type="evidence" value="ECO:0007669"/>
    <property type="project" value="UniProtKB-ARBA"/>
</dbReference>
<dbReference type="GO" id="GO:0051301">
    <property type="term" value="P:cell division"/>
    <property type="evidence" value="ECO:0007669"/>
    <property type="project" value="UniProtKB-KW"/>
</dbReference>
<dbReference type="Proteomes" id="UP000749559">
    <property type="component" value="Unassembled WGS sequence"/>
</dbReference>
<dbReference type="FunFam" id="1.10.472.10:FF:000020">
    <property type="entry name" value="CDK5 and ABL1 enzyme substrate 1"/>
    <property type="match status" value="1"/>
</dbReference>
<comment type="caution">
    <text evidence="6">The sequence shown here is derived from an EMBL/GenBank/DDBJ whole genome shotgun (WGS) entry which is preliminary data.</text>
</comment>
<evidence type="ECO:0000313" key="7">
    <source>
        <dbReference type="Proteomes" id="UP000749559"/>
    </source>
</evidence>
<keyword evidence="3" id="KW-0132">Cell division</keyword>
<evidence type="ECO:0000256" key="5">
    <source>
        <dbReference type="SAM" id="MobiDB-lite"/>
    </source>
</evidence>
<dbReference type="InterPro" id="IPR012388">
    <property type="entry name" value="CABLES1/2"/>
</dbReference>
<sequence length="533" mass="60226">MASAKKHRSRRRVAALNFLSNISLDGTHNDTNYCIFNKKGIFDRKTQASIDVSPLEDSNKFEKNVDENNQETESETAADKIENQKPSEPENISKEIESKQFGAESVAELPHPARFRELQDSSAISKHVRAVTYSGDKERYHHKRKLLHQAGILDTTGKDSQENLVTRRRRRHSSSQSTSSTDSTVAPSITTKKEVRFLTSKDRIKHERFVVLSHRKAPLAVCSVLPYNRRHAYGRPKVTHPRLVQSETAKSRHTSTTVDIFIHSAQPLEGQDVSYSTYLVPSKDSMVLPPGDLNTRSLCPDSATVLAGQHSPAIALLSTTTVVPIQGSSNDARVANPVVPTVVKSLELEQVKDLPYHPNLLDDPEFTSGKHRTLMTFSSYMTSVIDYVKPSDLKKDLNANFKEKFPYIQLTLSKLRSLKRELKRIAHEKCGLDLWTVSQSYVLFEKLILKGMIGKLNRKLCAGACLLLSSKLNDVTKGPTLSKLIEEIETRLRVNRKDLLAYEFYVFVALEFSLLVPDHEVYPHYRRLVYQSS</sequence>
<protein>
    <recommendedName>
        <fullName evidence="8">Cyclin N-terminal domain-containing protein</fullName>
    </recommendedName>
</protein>
<dbReference type="SUPFAM" id="SSF47954">
    <property type="entry name" value="Cyclin-like"/>
    <property type="match status" value="1"/>
</dbReference>
<evidence type="ECO:0008006" key="8">
    <source>
        <dbReference type="Google" id="ProtNLM"/>
    </source>
</evidence>
<keyword evidence="2" id="KW-0597">Phosphoprotein</keyword>
<comment type="similarity">
    <text evidence="1">Belongs to the cyclin family.</text>
</comment>
<dbReference type="CDD" id="cd20556">
    <property type="entry name" value="CYCLIN_CABLES"/>
    <property type="match status" value="1"/>
</dbReference>
<feature type="compositionally biased region" description="Basic and acidic residues" evidence="5">
    <location>
        <begin position="77"/>
        <end position="91"/>
    </location>
</feature>
<dbReference type="OrthoDB" id="5353095at2759"/>
<dbReference type="PANTHER" id="PTHR22896:SF0">
    <property type="entry name" value="CYCLIN N-TERMINAL DOMAIN-CONTAINING PROTEIN"/>
    <property type="match status" value="1"/>
</dbReference>
<evidence type="ECO:0000256" key="3">
    <source>
        <dbReference type="ARBA" id="ARBA00022618"/>
    </source>
</evidence>
<dbReference type="PIRSF" id="PIRSF025798">
    <property type="entry name" value="Cables"/>
    <property type="match status" value="1"/>
</dbReference>
<organism evidence="6 7">
    <name type="scientific">Owenia fusiformis</name>
    <name type="common">Polychaete worm</name>
    <dbReference type="NCBI Taxonomy" id="6347"/>
    <lineage>
        <taxon>Eukaryota</taxon>
        <taxon>Metazoa</taxon>
        <taxon>Spiralia</taxon>
        <taxon>Lophotrochozoa</taxon>
        <taxon>Annelida</taxon>
        <taxon>Polychaeta</taxon>
        <taxon>Sedentaria</taxon>
        <taxon>Canalipalpata</taxon>
        <taxon>Sabellida</taxon>
        <taxon>Oweniida</taxon>
        <taxon>Oweniidae</taxon>
        <taxon>Owenia</taxon>
    </lineage>
</organism>
<dbReference type="EMBL" id="CAIIXF020000001">
    <property type="protein sequence ID" value="CAH1774380.1"/>
    <property type="molecule type" value="Genomic_DNA"/>
</dbReference>
<reference evidence="6" key="1">
    <citation type="submission" date="2022-03" db="EMBL/GenBank/DDBJ databases">
        <authorList>
            <person name="Martin C."/>
        </authorList>
    </citation>
    <scope>NUCLEOTIDE SEQUENCE</scope>
</reference>
<accession>A0A8S4N0W1</accession>
<evidence type="ECO:0000313" key="6">
    <source>
        <dbReference type="EMBL" id="CAH1774380.1"/>
    </source>
</evidence>
<dbReference type="Gene3D" id="1.10.472.10">
    <property type="entry name" value="Cyclin-like"/>
    <property type="match status" value="1"/>
</dbReference>
<evidence type="ECO:0000256" key="4">
    <source>
        <dbReference type="ARBA" id="ARBA00023306"/>
    </source>
</evidence>
<keyword evidence="7" id="KW-1185">Reference proteome</keyword>
<evidence type="ECO:0000256" key="2">
    <source>
        <dbReference type="ARBA" id="ARBA00022553"/>
    </source>
</evidence>
<feature type="region of interest" description="Disordered" evidence="5">
    <location>
        <begin position="63"/>
        <end position="91"/>
    </location>
</feature>